<name>A0A2D0KDB2_9GAMM</name>
<organism evidence="1 2">
    <name type="scientific">Xenorhabdus ishibashii</name>
    <dbReference type="NCBI Taxonomy" id="1034471"/>
    <lineage>
        <taxon>Bacteria</taxon>
        <taxon>Pseudomonadati</taxon>
        <taxon>Pseudomonadota</taxon>
        <taxon>Gammaproteobacteria</taxon>
        <taxon>Enterobacterales</taxon>
        <taxon>Morganellaceae</taxon>
        <taxon>Xenorhabdus</taxon>
    </lineage>
</organism>
<evidence type="ECO:0000313" key="2">
    <source>
        <dbReference type="Proteomes" id="UP000222168"/>
    </source>
</evidence>
<reference evidence="1 2" key="1">
    <citation type="journal article" date="2017" name="Nat. Microbiol.">
        <title>Natural product diversity associated with the nematode symbionts Photorhabdus and Xenorhabdus.</title>
        <authorList>
            <person name="Tobias N.J."/>
            <person name="Wolff H."/>
            <person name="Djahanschiri B."/>
            <person name="Grundmann F."/>
            <person name="Kronenwerth M."/>
            <person name="Shi Y.M."/>
            <person name="Simonyi S."/>
            <person name="Grun P."/>
            <person name="Shapiro-Ilan D."/>
            <person name="Pidot S.J."/>
            <person name="Stinear T.P."/>
            <person name="Ebersberger I."/>
            <person name="Bode H.B."/>
        </authorList>
    </citation>
    <scope>NUCLEOTIDE SEQUENCE [LARGE SCALE GENOMIC DNA]</scope>
    <source>
        <strain evidence="1 2">DSM 22670</strain>
    </source>
</reference>
<proteinExistence type="predicted"/>
<gene>
    <name evidence="1" type="ORF">Xish_00339</name>
</gene>
<comment type="caution">
    <text evidence="1">The sequence shown here is derived from an EMBL/GenBank/DDBJ whole genome shotgun (WGS) entry which is preliminary data.</text>
</comment>
<dbReference type="EMBL" id="NJAK01000001">
    <property type="protein sequence ID" value="PHM61217.1"/>
    <property type="molecule type" value="Genomic_DNA"/>
</dbReference>
<sequence length="212" mass="24409">MRDINSYRHVANAPRKSYLGKVRRLTPAQERWVKAILSLWADEMGGSAYSGRYGGGGCDGIWRFVSGWSGEQQEKFMDVFDSLRTAGYRGEELLKKAHMILFPKQSLSDMFQRANDVDEADFVEQAILKAFSKSNPVYVLATDYYLRRNTVQTLANYMQSDIAPWLTIKQCIDRVKWCISLFHAKVYMVLQDEIVRERSQKGIETINISEIT</sequence>
<evidence type="ECO:0000313" key="1">
    <source>
        <dbReference type="EMBL" id="PHM61217.1"/>
    </source>
</evidence>
<dbReference type="AlphaFoldDB" id="A0A2D0KDB2"/>
<dbReference type="RefSeq" id="WP_099116411.1">
    <property type="nucleotide sequence ID" value="NZ_NJAK01000001.1"/>
</dbReference>
<accession>A0A2D0KDB2</accession>
<dbReference type="OrthoDB" id="6475516at2"/>
<protein>
    <submittedName>
        <fullName evidence="1">Uncharacterized protein</fullName>
    </submittedName>
</protein>
<dbReference type="Proteomes" id="UP000222168">
    <property type="component" value="Unassembled WGS sequence"/>
</dbReference>
<keyword evidence="2" id="KW-1185">Reference proteome</keyword>